<accession>A0A418ARA8</accession>
<dbReference type="EMBL" id="QUSY01000721">
    <property type="protein sequence ID" value="RHY27707.1"/>
    <property type="molecule type" value="Genomic_DNA"/>
</dbReference>
<dbReference type="GO" id="GO:0006412">
    <property type="term" value="P:translation"/>
    <property type="evidence" value="ECO:0007669"/>
    <property type="project" value="InterPro"/>
</dbReference>
<organism evidence="5 6">
    <name type="scientific">Aphanomyces invadans</name>
    <dbReference type="NCBI Taxonomy" id="157072"/>
    <lineage>
        <taxon>Eukaryota</taxon>
        <taxon>Sar</taxon>
        <taxon>Stramenopiles</taxon>
        <taxon>Oomycota</taxon>
        <taxon>Saprolegniomycetes</taxon>
        <taxon>Saprolegniales</taxon>
        <taxon>Verrucalvaceae</taxon>
        <taxon>Aphanomyces</taxon>
    </lineage>
</organism>
<reference evidence="5 6" key="1">
    <citation type="submission" date="2018-08" db="EMBL/GenBank/DDBJ databases">
        <title>Aphanomyces genome sequencing and annotation.</title>
        <authorList>
            <person name="Minardi D."/>
            <person name="Oidtmann B."/>
            <person name="Van Der Giezen M."/>
            <person name="Studholme D.J."/>
        </authorList>
    </citation>
    <scope>NUCLEOTIDE SEQUENCE [LARGE SCALE GENOMIC DNA]</scope>
    <source>
        <strain evidence="5 6">NJM0002</strain>
    </source>
</reference>
<sequence length="118" mass="13572">MVQIKAHELRNKTKSELLAELDDLQQELAQVTGGAASKLAKIKIVRRSIARVLTVYNQTQKARLREKLGQGKHVPVDLREKKTRAIRRALTKEEKAIKTLKQQKKEAYFPKRRFAVKA</sequence>
<evidence type="ECO:0000256" key="1">
    <source>
        <dbReference type="ARBA" id="ARBA00009254"/>
    </source>
</evidence>
<dbReference type="PROSITE" id="PS00579">
    <property type="entry name" value="RIBOSOMAL_L29"/>
    <property type="match status" value="1"/>
</dbReference>
<dbReference type="AlphaFoldDB" id="A0A418ARA8"/>
<dbReference type="HAMAP" id="MF_00374">
    <property type="entry name" value="Ribosomal_uL29"/>
    <property type="match status" value="1"/>
</dbReference>
<keyword evidence="2" id="KW-0689">Ribosomal protein</keyword>
<feature type="coiled-coil region" evidence="4">
    <location>
        <begin position="7"/>
        <end position="34"/>
    </location>
</feature>
<evidence type="ECO:0000256" key="2">
    <source>
        <dbReference type="ARBA" id="ARBA00022980"/>
    </source>
</evidence>
<dbReference type="GO" id="GO:0003735">
    <property type="term" value="F:structural constituent of ribosome"/>
    <property type="evidence" value="ECO:0007669"/>
    <property type="project" value="InterPro"/>
</dbReference>
<dbReference type="SUPFAM" id="SSF46561">
    <property type="entry name" value="Ribosomal protein L29 (L29p)"/>
    <property type="match status" value="1"/>
</dbReference>
<dbReference type="Gene3D" id="1.10.287.310">
    <property type="match status" value="1"/>
</dbReference>
<comment type="caution">
    <text evidence="5">The sequence shown here is derived from an EMBL/GenBank/DDBJ whole genome shotgun (WGS) entry which is preliminary data.</text>
</comment>
<evidence type="ECO:0008006" key="7">
    <source>
        <dbReference type="Google" id="ProtNLM"/>
    </source>
</evidence>
<dbReference type="Proteomes" id="UP000285060">
    <property type="component" value="Unassembled WGS sequence"/>
</dbReference>
<keyword evidence="3" id="KW-0687">Ribonucleoprotein</keyword>
<dbReference type="Gene3D" id="6.10.250.3450">
    <property type="match status" value="1"/>
</dbReference>
<dbReference type="PANTHER" id="PTHR45722:SF2">
    <property type="entry name" value="LARGE RIBOSOMAL SUBUNIT PROTEIN UL29-RELATED"/>
    <property type="match status" value="1"/>
</dbReference>
<evidence type="ECO:0000256" key="4">
    <source>
        <dbReference type="SAM" id="Coils"/>
    </source>
</evidence>
<dbReference type="GO" id="GO:0000463">
    <property type="term" value="P:maturation of LSU-rRNA from tricistronic rRNA transcript (SSU-rRNA, 5.8S rRNA, LSU-rRNA)"/>
    <property type="evidence" value="ECO:0007669"/>
    <property type="project" value="InterPro"/>
</dbReference>
<comment type="similarity">
    <text evidence="1">Belongs to the universal ribosomal protein uL29 family.</text>
</comment>
<keyword evidence="6" id="KW-1185">Reference proteome</keyword>
<dbReference type="Pfam" id="PF00831">
    <property type="entry name" value="Ribosomal_L29"/>
    <property type="match status" value="1"/>
</dbReference>
<evidence type="ECO:0000256" key="3">
    <source>
        <dbReference type="ARBA" id="ARBA00023274"/>
    </source>
</evidence>
<dbReference type="InterPro" id="IPR018254">
    <property type="entry name" value="Ribosomal_uL29_CS"/>
</dbReference>
<proteinExistence type="inferred from homology"/>
<name>A0A418ARA8_9STRA</name>
<dbReference type="VEuPathDB" id="FungiDB:H310_04094"/>
<dbReference type="NCBIfam" id="TIGR00012">
    <property type="entry name" value="L29"/>
    <property type="match status" value="1"/>
</dbReference>
<dbReference type="InterPro" id="IPR001854">
    <property type="entry name" value="Ribosomal_uL29"/>
</dbReference>
<evidence type="ECO:0000313" key="6">
    <source>
        <dbReference type="Proteomes" id="UP000285060"/>
    </source>
</evidence>
<dbReference type="GO" id="GO:0022625">
    <property type="term" value="C:cytosolic large ribosomal subunit"/>
    <property type="evidence" value="ECO:0007669"/>
    <property type="project" value="InterPro"/>
</dbReference>
<dbReference type="InterPro" id="IPR045059">
    <property type="entry name" value="Ribosomal_uL29_euk"/>
</dbReference>
<dbReference type="FunFam" id="1.10.287.310:FF:000002">
    <property type="entry name" value="60S ribosomal protein L35"/>
    <property type="match status" value="1"/>
</dbReference>
<keyword evidence="4" id="KW-0175">Coiled coil</keyword>
<protein>
    <recommendedName>
        <fullName evidence="7">Ribosomal protein L29</fullName>
    </recommendedName>
</protein>
<dbReference type="FunFam" id="6.10.250.3450:FF:000001">
    <property type="entry name" value="60S ribosomal protein L35"/>
    <property type="match status" value="1"/>
</dbReference>
<gene>
    <name evidence="5" type="ORF">DYB32_006594</name>
</gene>
<dbReference type="PANTHER" id="PTHR45722">
    <property type="entry name" value="60S RIBOSOMAL PROTEIN L35"/>
    <property type="match status" value="1"/>
</dbReference>
<evidence type="ECO:0000313" key="5">
    <source>
        <dbReference type="EMBL" id="RHY27707.1"/>
    </source>
</evidence>
<dbReference type="InterPro" id="IPR036049">
    <property type="entry name" value="Ribosomal_uL29_sf"/>
</dbReference>
<dbReference type="GO" id="GO:0003729">
    <property type="term" value="F:mRNA binding"/>
    <property type="evidence" value="ECO:0007669"/>
    <property type="project" value="TreeGrafter"/>
</dbReference>